<name>S0FWG9_9BACT</name>
<dbReference type="SUPFAM" id="SSF51905">
    <property type="entry name" value="FAD/NAD(P)-binding domain"/>
    <property type="match status" value="1"/>
</dbReference>
<keyword evidence="10" id="KW-0413">Isomerase</keyword>
<evidence type="ECO:0000256" key="6">
    <source>
        <dbReference type="ARBA" id="ARBA00023002"/>
    </source>
</evidence>
<dbReference type="Gene3D" id="3.50.50.60">
    <property type="entry name" value="FAD/NAD(P)-binding domain"/>
    <property type="match status" value="3"/>
</dbReference>
<dbReference type="GO" id="GO:0008203">
    <property type="term" value="P:cholesterol metabolic process"/>
    <property type="evidence" value="ECO:0007669"/>
    <property type="project" value="UniProtKB-KW"/>
</dbReference>
<evidence type="ECO:0000256" key="8">
    <source>
        <dbReference type="ARBA" id="ARBA00023166"/>
    </source>
</evidence>
<dbReference type="GO" id="GO:0016995">
    <property type="term" value="F:cholesterol oxidase activity"/>
    <property type="evidence" value="ECO:0007669"/>
    <property type="project" value="UniProtKB-EC"/>
</dbReference>
<evidence type="ECO:0000256" key="4">
    <source>
        <dbReference type="ARBA" id="ARBA00022630"/>
    </source>
</evidence>
<evidence type="ECO:0000256" key="15">
    <source>
        <dbReference type="ARBA" id="ARBA00049778"/>
    </source>
</evidence>
<organism evidence="17 18">
    <name type="scientific">Desulfotignum phosphitoxidans DSM 13687</name>
    <dbReference type="NCBI Taxonomy" id="1286635"/>
    <lineage>
        <taxon>Bacteria</taxon>
        <taxon>Pseudomonadati</taxon>
        <taxon>Thermodesulfobacteriota</taxon>
        <taxon>Desulfobacteria</taxon>
        <taxon>Desulfobacterales</taxon>
        <taxon>Desulfobacteraceae</taxon>
        <taxon>Desulfotignum</taxon>
    </lineage>
</organism>
<evidence type="ECO:0000256" key="11">
    <source>
        <dbReference type="ARBA" id="ARBA00038856"/>
    </source>
</evidence>
<sequence length="559" mass="62310">MTEPIFDFDYLVIGSGFGGSVSAMRLSQKGYKVGVIEAGKRWSGNDFAKTNWHLRKYLWMPKLFLYGIQRMNLLNDIFILSGAGVGGGSLNYANTLYVPPDSFFDHEVVKRMGGKSELMPYYELAQKMLGATENRYIGEADHLMRQTAAEYGREHTFHKTRVGVYFGEQGKKAKDPYFLGQGPDRVGCELCGACMTGCRKDAKNTLDKNYLFFAEKFGAQIIAEHGVTDIFPLSDDGSEGYRVTAVKTTGILRLETVYYTKGIVLSAGVLGTLSLLLTMKEKGRLPNLSDQLGHRVRTNSEAILSVRANCRAADFSKGVAITSSVHPDDHTHMEPVRYAQGNDFLGLLAVLMTDGGGRVPRIVRYIANVLRHPISFFRLLNPFGFARRNLIVLVMQTHDNYLNVSRKHRKIWPFVKTLASRQASDRKNPVYIPIAHDFVRRLARRVDGIPVSIFSEVYLNAPITAHIMGGCSAHTDPEKGVIDDRNQVMGYKNMRVADGSMIPANLGVNPALSITALAERAMSFVPAKQSNINFLQVEKKWGITELLNRSDTKQTGEFI</sequence>
<dbReference type="InterPro" id="IPR036188">
    <property type="entry name" value="FAD/NAD-bd_sf"/>
</dbReference>
<evidence type="ECO:0000256" key="2">
    <source>
        <dbReference type="ARBA" id="ARBA00010790"/>
    </source>
</evidence>
<evidence type="ECO:0000256" key="1">
    <source>
        <dbReference type="ARBA" id="ARBA00001974"/>
    </source>
</evidence>
<comment type="cofactor">
    <cofactor evidence="1">
        <name>FAD</name>
        <dbReference type="ChEBI" id="CHEBI:57692"/>
    </cofactor>
</comment>
<keyword evidence="6 17" id="KW-0560">Oxidoreductase</keyword>
<dbReference type="EMBL" id="APJX01000006">
    <property type="protein sequence ID" value="EMS79065.1"/>
    <property type="molecule type" value="Genomic_DNA"/>
</dbReference>
<dbReference type="Pfam" id="PF13450">
    <property type="entry name" value="NAD_binding_8"/>
    <property type="match status" value="1"/>
</dbReference>
<evidence type="ECO:0000256" key="9">
    <source>
        <dbReference type="ARBA" id="ARBA00023221"/>
    </source>
</evidence>
<dbReference type="Pfam" id="PF05199">
    <property type="entry name" value="GMC_oxred_C"/>
    <property type="match status" value="1"/>
</dbReference>
<protein>
    <recommendedName>
        <fullName evidence="14">Cholesterol oxidase</fullName>
        <ecNumber evidence="13">1.1.3.6</ecNumber>
        <ecNumber evidence="11">5.3.3.1</ecNumber>
    </recommendedName>
    <alternativeName>
        <fullName evidence="15">Cholesterol isomerase</fullName>
    </alternativeName>
</protein>
<dbReference type="PANTHER" id="PTHR47470:SF1">
    <property type="entry name" value="FAD-DEPENDENT OXIDOREDUCTASE 2 FAD BINDING DOMAIN-CONTAINING PROTEIN"/>
    <property type="match status" value="1"/>
</dbReference>
<evidence type="ECO:0000256" key="5">
    <source>
        <dbReference type="ARBA" id="ARBA00022827"/>
    </source>
</evidence>
<dbReference type="Proteomes" id="UP000014216">
    <property type="component" value="Unassembled WGS sequence"/>
</dbReference>
<dbReference type="PATRIC" id="fig|1286635.3.peg.3151"/>
<keyword evidence="4" id="KW-0285">Flavoprotein</keyword>
<reference evidence="17 18" key="1">
    <citation type="journal article" date="2013" name="Genome Announc.">
        <title>Draft Genome Sequence of Desulfotignum phosphitoxidans DSM 13687 Strain FiPS-3.</title>
        <authorList>
            <person name="Poehlein A."/>
            <person name="Daniel R."/>
            <person name="Simeonova D.D."/>
        </authorList>
    </citation>
    <scope>NUCLEOTIDE SEQUENCE [LARGE SCALE GENOMIC DNA]</scope>
    <source>
        <strain evidence="17 18">DSM 13687</strain>
    </source>
</reference>
<evidence type="ECO:0000256" key="13">
    <source>
        <dbReference type="ARBA" id="ARBA00049723"/>
    </source>
</evidence>
<keyword evidence="3" id="KW-0153">Cholesterol metabolism</keyword>
<comment type="pathway">
    <text evidence="12">Steroid metabolism; cholesterol degradation.</text>
</comment>
<evidence type="ECO:0000256" key="14">
    <source>
        <dbReference type="ARBA" id="ARBA00049744"/>
    </source>
</evidence>
<comment type="caution">
    <text evidence="17">The sequence shown here is derived from an EMBL/GenBank/DDBJ whole genome shotgun (WGS) entry which is preliminary data.</text>
</comment>
<dbReference type="PANTHER" id="PTHR47470">
    <property type="entry name" value="CHOLESTEROL OXIDASE"/>
    <property type="match status" value="1"/>
</dbReference>
<evidence type="ECO:0000313" key="17">
    <source>
        <dbReference type="EMBL" id="EMS79065.1"/>
    </source>
</evidence>
<keyword evidence="18" id="KW-1185">Reference proteome</keyword>
<keyword evidence="7" id="KW-0443">Lipid metabolism</keyword>
<evidence type="ECO:0000256" key="12">
    <source>
        <dbReference type="ARBA" id="ARBA00049645"/>
    </source>
</evidence>
<evidence type="ECO:0000256" key="10">
    <source>
        <dbReference type="ARBA" id="ARBA00023235"/>
    </source>
</evidence>
<dbReference type="EC" id="1.1.3.6" evidence="13"/>
<feature type="domain" description="Glucose-methanol-choline oxidoreductase C-terminal" evidence="16">
    <location>
        <begin position="463"/>
        <end position="518"/>
    </location>
</feature>
<dbReference type="EC" id="5.3.3.1" evidence="11"/>
<dbReference type="InterPro" id="IPR052542">
    <property type="entry name" value="Cholesterol_Oxidase"/>
</dbReference>
<gene>
    <name evidence="17" type="primary">choD</name>
    <name evidence="17" type="ORF">Dpo_6c02640</name>
</gene>
<accession>S0FWG9</accession>
<dbReference type="AlphaFoldDB" id="S0FWG9"/>
<proteinExistence type="inferred from homology"/>
<keyword evidence="9" id="KW-0753">Steroid metabolism</keyword>
<dbReference type="InterPro" id="IPR007867">
    <property type="entry name" value="GMC_OxRtase_C"/>
</dbReference>
<keyword evidence="5" id="KW-0274">FAD</keyword>
<evidence type="ECO:0000259" key="16">
    <source>
        <dbReference type="Pfam" id="PF05199"/>
    </source>
</evidence>
<evidence type="ECO:0000313" key="18">
    <source>
        <dbReference type="Proteomes" id="UP000014216"/>
    </source>
</evidence>
<dbReference type="GO" id="GO:0004769">
    <property type="term" value="F:steroid Delta-isomerase activity"/>
    <property type="evidence" value="ECO:0007669"/>
    <property type="project" value="UniProtKB-EC"/>
</dbReference>
<keyword evidence="8" id="KW-1207">Sterol metabolism</keyword>
<evidence type="ECO:0000256" key="7">
    <source>
        <dbReference type="ARBA" id="ARBA00023098"/>
    </source>
</evidence>
<comment type="similarity">
    <text evidence="2">Belongs to the GMC oxidoreductase family.</text>
</comment>
<evidence type="ECO:0000256" key="3">
    <source>
        <dbReference type="ARBA" id="ARBA00022548"/>
    </source>
</evidence>